<feature type="region of interest" description="Disordered" evidence="2">
    <location>
        <begin position="325"/>
        <end position="382"/>
    </location>
</feature>
<evidence type="ECO:0000313" key="3">
    <source>
        <dbReference type="EnsemblMetazoa" id="XP_019855607.1"/>
    </source>
</evidence>
<sequence>MMAAYKELIDTAFPAAPKKTAYIGKGKTIKKSTITSLGQNKKQKNFVMNANQDLQHLKQTRKYLMTGQLTMIGDGLYEKERCSSCNEQHRIASVLTEAYRTPKHCTLPSILSRCPPSPVTAKKEKSNSNRTTPTPTDFHIEVSKTAPFSREFCRKMLCQEENTLTERLQFEKALLEETEKKFHKFELAELRYQKELDEEKKRYETAKKRRLALQTLLKTLNDIPETKPVEIAPKQESSGGILRYNYSNASRKAVRIKDSSDDTTASDSNHTSEATSCLSKYLTYASSQYLTASSRSYLDTDESSSDESIILVGNNSEMDEVSNSYLLSDPSQNRPPVGETFASSTSEQGLGHKNIFLRHKSGTKSSEETSKQIRETKSSEAAVKSAPTLVTYTSENVNTEAEQEDLQVNIPGQAMKEDISQASQVSNLEISRISSKTNIAATKSSRIGSKTDVIVKSRSKTNILRANSSNSSKRQKSKEKISKVSKVNSSLSAERQIHVHTNIPSLIITAPSTASNVGQNESHSTTEMPSKESMYASSEEESVSMIGHVASGSSSNVLSKDTSIDIVASQKSEERSGAAISDQDKSAASVIDIVVSAEAPNEEKEVIAPSAEPQESEVIASKSSAAQSQILLKAKSRTVQPALSIGTMLAKNIVQKAMEMVIQEIQSDELHQAESFENTQAQVEELLTCSSEEYLTMTATELVRNAIAKVQKDLESVVSSSNINATAGTEATPSKSMFSFMKLPSVKSIRKIFSF</sequence>
<evidence type="ECO:0000256" key="1">
    <source>
        <dbReference type="SAM" id="Coils"/>
    </source>
</evidence>
<dbReference type="KEGG" id="aqu:109584346"/>
<keyword evidence="4" id="KW-1185">Reference proteome</keyword>
<feature type="coiled-coil region" evidence="1">
    <location>
        <begin position="161"/>
        <end position="216"/>
    </location>
</feature>
<feature type="region of interest" description="Disordered" evidence="2">
    <location>
        <begin position="116"/>
        <end position="138"/>
    </location>
</feature>
<accession>A0AAN0JFP1</accession>
<feature type="compositionally biased region" description="Polar residues" evidence="2">
    <location>
        <begin position="325"/>
        <end position="334"/>
    </location>
</feature>
<dbReference type="GeneID" id="109584346"/>
<protein>
    <submittedName>
        <fullName evidence="3">Uncharacterized protein</fullName>
    </submittedName>
</protein>
<feature type="region of interest" description="Disordered" evidence="2">
    <location>
        <begin position="253"/>
        <end position="272"/>
    </location>
</feature>
<feature type="region of interest" description="Disordered" evidence="2">
    <location>
        <begin position="512"/>
        <end position="543"/>
    </location>
</feature>
<reference evidence="3" key="2">
    <citation type="submission" date="2024-06" db="UniProtKB">
        <authorList>
            <consortium name="EnsemblMetazoa"/>
        </authorList>
    </citation>
    <scope>IDENTIFICATION</scope>
</reference>
<evidence type="ECO:0000313" key="4">
    <source>
        <dbReference type="Proteomes" id="UP000007879"/>
    </source>
</evidence>
<dbReference type="AlphaFoldDB" id="A0AAN0JFP1"/>
<name>A0AAN0JFP1_AMPQE</name>
<proteinExistence type="predicted"/>
<feature type="compositionally biased region" description="Basic and acidic residues" evidence="2">
    <location>
        <begin position="365"/>
        <end position="378"/>
    </location>
</feature>
<dbReference type="EnsemblMetazoa" id="XM_020000048.1">
    <property type="protein sequence ID" value="XP_019855607.1"/>
    <property type="gene ID" value="LOC109584346"/>
</dbReference>
<feature type="region of interest" description="Disordered" evidence="2">
    <location>
        <begin position="458"/>
        <end position="492"/>
    </location>
</feature>
<keyword evidence="1" id="KW-0175">Coiled coil</keyword>
<reference evidence="4" key="1">
    <citation type="journal article" date="2010" name="Nature">
        <title>The Amphimedon queenslandica genome and the evolution of animal complexity.</title>
        <authorList>
            <person name="Srivastava M."/>
            <person name="Simakov O."/>
            <person name="Chapman J."/>
            <person name="Fahey B."/>
            <person name="Gauthier M.E."/>
            <person name="Mitros T."/>
            <person name="Richards G.S."/>
            <person name="Conaco C."/>
            <person name="Dacre M."/>
            <person name="Hellsten U."/>
            <person name="Larroux C."/>
            <person name="Putnam N.H."/>
            <person name="Stanke M."/>
            <person name="Adamska M."/>
            <person name="Darling A."/>
            <person name="Degnan S.M."/>
            <person name="Oakley T.H."/>
            <person name="Plachetzki D.C."/>
            <person name="Zhai Y."/>
            <person name="Adamski M."/>
            <person name="Calcino A."/>
            <person name="Cummins S.F."/>
            <person name="Goodstein D.M."/>
            <person name="Harris C."/>
            <person name="Jackson D.J."/>
            <person name="Leys S.P."/>
            <person name="Shu S."/>
            <person name="Woodcroft B.J."/>
            <person name="Vervoort M."/>
            <person name="Kosik K.S."/>
            <person name="Manning G."/>
            <person name="Degnan B.M."/>
            <person name="Rokhsar D.S."/>
        </authorList>
    </citation>
    <scope>NUCLEOTIDE SEQUENCE [LARGE SCALE GENOMIC DNA]</scope>
</reference>
<dbReference type="Proteomes" id="UP000007879">
    <property type="component" value="Unassembled WGS sequence"/>
</dbReference>
<organism evidence="3 4">
    <name type="scientific">Amphimedon queenslandica</name>
    <name type="common">Sponge</name>
    <dbReference type="NCBI Taxonomy" id="400682"/>
    <lineage>
        <taxon>Eukaryota</taxon>
        <taxon>Metazoa</taxon>
        <taxon>Porifera</taxon>
        <taxon>Demospongiae</taxon>
        <taxon>Heteroscleromorpha</taxon>
        <taxon>Haplosclerida</taxon>
        <taxon>Niphatidae</taxon>
        <taxon>Amphimedon</taxon>
    </lineage>
</organism>
<feature type="compositionally biased region" description="Polar residues" evidence="2">
    <location>
        <begin position="512"/>
        <end position="528"/>
    </location>
</feature>
<dbReference type="RefSeq" id="XP_019855607.1">
    <property type="nucleotide sequence ID" value="XM_020000048.1"/>
</dbReference>
<evidence type="ECO:0000256" key="2">
    <source>
        <dbReference type="SAM" id="MobiDB-lite"/>
    </source>
</evidence>